<accession>A0ABT6AIA6</accession>
<proteinExistence type="predicted"/>
<keyword evidence="3" id="KW-1185">Reference proteome</keyword>
<sequence length="463" mass="52019">MAQESLHLALIGPAPTHAAHVRADRFDSVGDLLTDARRYDVVLLDLPGSAAGEALREMRRHPAYGFTLAYCCQDEDPLCEALGDGPVPADLGLLEWQTWRTRYAALGEAQIQERFETRVLAWLWLRPPRQLRAVRNPQVPEHYEYPLLAALAGADAGSPLPLLQLMTQEGYIAEQVLVDRLRLCVSCGSGRLNYIDVCPDCQSIAISREPSLHCFVCGHVGAQEQFLKDGVLVCPNCLTRLRHIGSDYDRPMENYRCRSCRAFFVDAKVQARCLDCGHTHAPDELRVYEVRNYRLTEAGHLRCRQGFNTGMLASAGFNALGLVSISTFRYLLEWLMQMQARYKEPAFSLLGLRFVNFPQALAKMGEQRANLLVDNLVKRMIAGLRTTDRCTRTNDECLWLLLPCTDKEGLESVRQRILKLRELFAESGANEIELRVVSASAPDDLLEREDAELLMARLAGDLS</sequence>
<dbReference type="Pfam" id="PF18551">
    <property type="entry name" value="TackOD1"/>
    <property type="match status" value="1"/>
</dbReference>
<dbReference type="Gene3D" id="3.30.70.270">
    <property type="match status" value="1"/>
</dbReference>
<dbReference type="EMBL" id="JARJLM010000089">
    <property type="protein sequence ID" value="MDF3832337.1"/>
    <property type="molecule type" value="Genomic_DNA"/>
</dbReference>
<name>A0ABT6AIA6_9BURK</name>
<organism evidence="2 3">
    <name type="scientific">Cupriavidus basilensis</name>
    <dbReference type="NCBI Taxonomy" id="68895"/>
    <lineage>
        <taxon>Bacteria</taxon>
        <taxon>Pseudomonadati</taxon>
        <taxon>Pseudomonadota</taxon>
        <taxon>Betaproteobacteria</taxon>
        <taxon>Burkholderiales</taxon>
        <taxon>Burkholderiaceae</taxon>
        <taxon>Cupriavidus</taxon>
    </lineage>
</organism>
<protein>
    <submittedName>
        <fullName evidence="2">Diguanylate cyclase</fullName>
    </submittedName>
</protein>
<evidence type="ECO:0000259" key="1">
    <source>
        <dbReference type="Pfam" id="PF18551"/>
    </source>
</evidence>
<dbReference type="SUPFAM" id="SSF55073">
    <property type="entry name" value="Nucleotide cyclase"/>
    <property type="match status" value="1"/>
</dbReference>
<dbReference type="InterPro" id="IPR029787">
    <property type="entry name" value="Nucleotide_cyclase"/>
</dbReference>
<feature type="domain" description="Thaumarchaeal output" evidence="1">
    <location>
        <begin position="110"/>
        <end position="295"/>
    </location>
</feature>
<gene>
    <name evidence="2" type="ORF">P3W85_05170</name>
</gene>
<evidence type="ECO:0000313" key="2">
    <source>
        <dbReference type="EMBL" id="MDF3832337.1"/>
    </source>
</evidence>
<dbReference type="InterPro" id="IPR040572">
    <property type="entry name" value="TackOD1"/>
</dbReference>
<comment type="caution">
    <text evidence="2">The sequence shown here is derived from an EMBL/GenBank/DDBJ whole genome shotgun (WGS) entry which is preliminary data.</text>
</comment>
<evidence type="ECO:0000313" key="3">
    <source>
        <dbReference type="Proteomes" id="UP001216674"/>
    </source>
</evidence>
<dbReference type="InterPro" id="IPR043128">
    <property type="entry name" value="Rev_trsase/Diguanyl_cyclase"/>
</dbReference>
<dbReference type="RefSeq" id="WP_017225681.1">
    <property type="nucleotide sequence ID" value="NZ_JARJLM010000089.1"/>
</dbReference>
<dbReference type="Proteomes" id="UP001216674">
    <property type="component" value="Unassembled WGS sequence"/>
</dbReference>
<reference evidence="2 3" key="1">
    <citation type="submission" date="2023-03" db="EMBL/GenBank/DDBJ databases">
        <title>Draft assemblies of triclosan tolerant bacteria isolated from returned activated sludge.</title>
        <authorList>
            <person name="Van Hamelsveld S."/>
        </authorList>
    </citation>
    <scope>NUCLEOTIDE SEQUENCE [LARGE SCALE GENOMIC DNA]</scope>
    <source>
        <strain evidence="2 3">GW210010_S58</strain>
    </source>
</reference>